<dbReference type="Proteomes" id="UP000001402">
    <property type="component" value="Chromosome"/>
</dbReference>
<organism evidence="1 2">
    <name type="scientific">Rhodopseudomonas palustris (strain DX-1)</name>
    <dbReference type="NCBI Taxonomy" id="652103"/>
    <lineage>
        <taxon>Bacteria</taxon>
        <taxon>Pseudomonadati</taxon>
        <taxon>Pseudomonadota</taxon>
        <taxon>Alphaproteobacteria</taxon>
        <taxon>Hyphomicrobiales</taxon>
        <taxon>Nitrobacteraceae</taxon>
        <taxon>Rhodopseudomonas</taxon>
    </lineage>
</organism>
<evidence type="ECO:0000313" key="2">
    <source>
        <dbReference type="Proteomes" id="UP000001402"/>
    </source>
</evidence>
<accession>E6VL32</accession>
<sequence length="79" mass="9327">MMVIHMDVKKFAPSVLKRMKREFSALRSCTDATIFAIEDKPDDAKWERYVRLMGFEFSSRVECTDGRSRRCFVSKKNNQ</sequence>
<dbReference type="KEGG" id="rpx:Rpdx1_2944"/>
<proteinExistence type="predicted"/>
<evidence type="ECO:0000313" key="1">
    <source>
        <dbReference type="EMBL" id="ADU44527.1"/>
    </source>
</evidence>
<name>E6VL32_RHOPX</name>
<protein>
    <submittedName>
        <fullName evidence="1">Uncharacterized protein</fullName>
    </submittedName>
</protein>
<dbReference type="HOGENOM" id="CLU_2603750_0_0_5"/>
<dbReference type="EMBL" id="CP002418">
    <property type="protein sequence ID" value="ADU44527.1"/>
    <property type="molecule type" value="Genomic_DNA"/>
</dbReference>
<gene>
    <name evidence="1" type="ordered locus">Rpdx1_2944</name>
</gene>
<dbReference type="AlphaFoldDB" id="E6VL32"/>
<reference evidence="1" key="1">
    <citation type="submission" date="2010-12" db="EMBL/GenBank/DDBJ databases">
        <title>Complete sequence of Rhodopseudomonas palustris DX-1.</title>
        <authorList>
            <consortium name="US DOE Joint Genome Institute"/>
            <person name="Lucas S."/>
            <person name="Copeland A."/>
            <person name="Lapidus A."/>
            <person name="Cheng J.-F."/>
            <person name="Goodwin L."/>
            <person name="Pitluck S."/>
            <person name="Misra M."/>
            <person name="Chertkov O."/>
            <person name="Detter J.C."/>
            <person name="Han C."/>
            <person name="Tapia R."/>
            <person name="Land M."/>
            <person name="Hauser L."/>
            <person name="Kyrpides N."/>
            <person name="Ivanova N."/>
            <person name="Ovchinnikova G."/>
            <person name="Logan B."/>
            <person name="Oda Y."/>
            <person name="Harwood C."/>
            <person name="Woyke T."/>
        </authorList>
    </citation>
    <scope>NUCLEOTIDE SEQUENCE [LARGE SCALE GENOMIC DNA]</scope>
    <source>
        <strain evidence="1">DX-1</strain>
    </source>
</reference>